<gene>
    <name evidence="3" type="ORF">GBZ86_03990</name>
</gene>
<proteinExistence type="predicted"/>
<dbReference type="InterPro" id="IPR049492">
    <property type="entry name" value="BD-FAE-like_dom"/>
</dbReference>
<dbReference type="Gene3D" id="3.40.50.1820">
    <property type="entry name" value="alpha/beta hydrolase"/>
    <property type="match status" value="1"/>
</dbReference>
<dbReference type="EMBL" id="WHJC01000028">
    <property type="protein sequence ID" value="MPQ42916.1"/>
    <property type="molecule type" value="Genomic_DNA"/>
</dbReference>
<dbReference type="OrthoDB" id="9815425at2"/>
<comment type="caution">
    <text evidence="3">The sequence shown here is derived from an EMBL/GenBank/DDBJ whole genome shotgun (WGS) entry which is preliminary data.</text>
</comment>
<evidence type="ECO:0000313" key="4">
    <source>
        <dbReference type="Proteomes" id="UP000430345"/>
    </source>
</evidence>
<dbReference type="AlphaFoldDB" id="A0A6I1MHA4"/>
<reference evidence="3 4" key="1">
    <citation type="submission" date="2019-10" db="EMBL/GenBank/DDBJ databases">
        <title>The Genome Sequence of Clostridium tarantellae Isolated from Fish Brain.</title>
        <authorList>
            <person name="Bano L."/>
            <person name="Kiel M."/>
            <person name="Sales G."/>
            <person name="Doxey A.C."/>
            <person name="Mansfield M.J."/>
            <person name="Schiavone M."/>
            <person name="Rossetto O."/>
            <person name="Pirazzini M."/>
            <person name="Dobrindt U."/>
            <person name="Montecucco C."/>
        </authorList>
    </citation>
    <scope>NUCLEOTIDE SEQUENCE [LARGE SCALE GENOMIC DNA]</scope>
    <source>
        <strain evidence="3 4">DSM 3997</strain>
    </source>
</reference>
<evidence type="ECO:0000256" key="1">
    <source>
        <dbReference type="ARBA" id="ARBA00022801"/>
    </source>
</evidence>
<dbReference type="PANTHER" id="PTHR48081">
    <property type="entry name" value="AB HYDROLASE SUPERFAMILY PROTEIN C4A8.06C"/>
    <property type="match status" value="1"/>
</dbReference>
<dbReference type="SUPFAM" id="SSF53474">
    <property type="entry name" value="alpha/beta-Hydrolases"/>
    <property type="match status" value="1"/>
</dbReference>
<dbReference type="Proteomes" id="UP000430345">
    <property type="component" value="Unassembled WGS sequence"/>
</dbReference>
<keyword evidence="4" id="KW-1185">Reference proteome</keyword>
<sequence length="271" mass="31827">MRLLRNIEENIIRIPIFVKTLIYNMLNNNKYEIIKYGEEKKQYYIIYEGNKKNKFIFFIHGGGWWHGTPKFCKGIANFFLSKGYNVIMPSYRLVPFNRYPTQIKDIFKAYKDFINNFNKENNDIIIVAYSAGCELAVNLILNNEMNENLKFDIKNIKKVVLLSGTLDFNKCTSKRYLKLIKNYIGKNKKIEKVNPINLIHKKIEIPFLCIHGERDSLIDINNSISFVNKLNNFGGKGILMKIKNKHHCDTPMLLMNNKNINTKNILNFIKN</sequence>
<evidence type="ECO:0000259" key="2">
    <source>
        <dbReference type="Pfam" id="PF20434"/>
    </source>
</evidence>
<name>A0A6I1MHA4_9CLOT</name>
<dbReference type="GO" id="GO:0016787">
    <property type="term" value="F:hydrolase activity"/>
    <property type="evidence" value="ECO:0007669"/>
    <property type="project" value="UniProtKB-KW"/>
</dbReference>
<feature type="domain" description="BD-FAE-like" evidence="2">
    <location>
        <begin position="48"/>
        <end position="230"/>
    </location>
</feature>
<organism evidence="3 4">
    <name type="scientific">Clostridium tarantellae</name>
    <dbReference type="NCBI Taxonomy" id="39493"/>
    <lineage>
        <taxon>Bacteria</taxon>
        <taxon>Bacillati</taxon>
        <taxon>Bacillota</taxon>
        <taxon>Clostridia</taxon>
        <taxon>Eubacteriales</taxon>
        <taxon>Clostridiaceae</taxon>
        <taxon>Clostridium</taxon>
    </lineage>
</organism>
<protein>
    <submittedName>
        <fullName evidence="3">Alpha/beta hydrolase fold domain-containing protein</fullName>
    </submittedName>
</protein>
<keyword evidence="1 3" id="KW-0378">Hydrolase</keyword>
<dbReference type="InterPro" id="IPR050300">
    <property type="entry name" value="GDXG_lipolytic_enzyme"/>
</dbReference>
<dbReference type="InterPro" id="IPR029058">
    <property type="entry name" value="AB_hydrolase_fold"/>
</dbReference>
<accession>A0A6I1MHA4</accession>
<dbReference type="Pfam" id="PF20434">
    <property type="entry name" value="BD-FAE"/>
    <property type="match status" value="1"/>
</dbReference>
<evidence type="ECO:0000313" key="3">
    <source>
        <dbReference type="EMBL" id="MPQ42916.1"/>
    </source>
</evidence>
<dbReference type="RefSeq" id="WP_152887972.1">
    <property type="nucleotide sequence ID" value="NZ_WHJC01000028.1"/>
</dbReference>